<comment type="caution">
    <text evidence="7">The sequence shown here is derived from an EMBL/GenBank/DDBJ whole genome shotgun (WGS) entry which is preliminary data.</text>
</comment>
<dbReference type="Pfam" id="PF01544">
    <property type="entry name" value="CorA"/>
    <property type="match status" value="1"/>
</dbReference>
<organism evidence="7 8">
    <name type="scientific">Candidatus Amesbacteria bacterium RIFCSPLOWO2_01_FULL_47_33</name>
    <dbReference type="NCBI Taxonomy" id="1797258"/>
    <lineage>
        <taxon>Bacteria</taxon>
        <taxon>Candidatus Amesiibacteriota</taxon>
    </lineage>
</organism>
<dbReference type="CDD" id="cd12827">
    <property type="entry name" value="EcCorA_ZntB-like_u2"/>
    <property type="match status" value="1"/>
</dbReference>
<dbReference type="PANTHER" id="PTHR47891:SF2">
    <property type="entry name" value="MAGNESIUM AND COBALT TRANSPORTER"/>
    <property type="match status" value="1"/>
</dbReference>
<evidence type="ECO:0000313" key="8">
    <source>
        <dbReference type="Proteomes" id="UP000176822"/>
    </source>
</evidence>
<keyword evidence="4 6" id="KW-1133">Transmembrane helix</keyword>
<dbReference type="InterPro" id="IPR045861">
    <property type="entry name" value="CorA_cytoplasmic_dom"/>
</dbReference>
<feature type="transmembrane region" description="Helical" evidence="6">
    <location>
        <begin position="249"/>
        <end position="269"/>
    </location>
</feature>
<dbReference type="SUPFAM" id="SSF143865">
    <property type="entry name" value="CorA soluble domain-like"/>
    <property type="match status" value="1"/>
</dbReference>
<evidence type="ECO:0000256" key="6">
    <source>
        <dbReference type="SAM" id="Phobius"/>
    </source>
</evidence>
<gene>
    <name evidence="7" type="ORF">A2972_02690</name>
</gene>
<dbReference type="GO" id="GO:0046873">
    <property type="term" value="F:metal ion transmembrane transporter activity"/>
    <property type="evidence" value="ECO:0007669"/>
    <property type="project" value="InterPro"/>
</dbReference>
<dbReference type="InterPro" id="IPR047199">
    <property type="entry name" value="CorA-like"/>
</dbReference>
<dbReference type="GO" id="GO:0016020">
    <property type="term" value="C:membrane"/>
    <property type="evidence" value="ECO:0007669"/>
    <property type="project" value="UniProtKB-SubCell"/>
</dbReference>
<protein>
    <recommendedName>
        <fullName evidence="9">Magnesium transporter CorA</fullName>
    </recommendedName>
</protein>
<accession>A0A1F4Z6J8</accession>
<sequence length="306" mass="35136">MIKIIYRSVRNEQPKLLTEYKIGSWVHIEDAQGADIEKVAHDLNLDLNNMKDAMDPFEVSRIEQDNGVQYIFTRFAYHQEGHIFTTPLLVIIAPDYFVTVAREKLPLMERFDTGQTEFFTTQKTKLFIQLFLLINNEYQKLINEMRKNVRHTTVNVEKIQNKDILKLVNIETIFNDFLSSLQPAGITLEKLMSGKYLKLYEADTELVEDLLVGTRQLVEMSVTNLKAIANFREAYSTIVSNNLNKTMKLLTAVTLILTIPTMIASFFGMNVGVPFSSHPLAFTWIVVATIGLSLGLIIVFWKKDYL</sequence>
<comment type="subcellular location">
    <subcellularLocation>
        <location evidence="1">Membrane</location>
        <topology evidence="1">Multi-pass membrane protein</topology>
    </subcellularLocation>
</comment>
<evidence type="ECO:0000313" key="7">
    <source>
        <dbReference type="EMBL" id="OGD01801.1"/>
    </source>
</evidence>
<evidence type="ECO:0000256" key="5">
    <source>
        <dbReference type="ARBA" id="ARBA00023136"/>
    </source>
</evidence>
<evidence type="ECO:0000256" key="4">
    <source>
        <dbReference type="ARBA" id="ARBA00022989"/>
    </source>
</evidence>
<dbReference type="InterPro" id="IPR045863">
    <property type="entry name" value="CorA_TM1_TM2"/>
</dbReference>
<name>A0A1F4Z6J8_9BACT</name>
<keyword evidence="5 6" id="KW-0472">Membrane</keyword>
<evidence type="ECO:0000256" key="2">
    <source>
        <dbReference type="ARBA" id="ARBA00009765"/>
    </source>
</evidence>
<dbReference type="PANTHER" id="PTHR47891">
    <property type="entry name" value="TRANSPORTER-RELATED"/>
    <property type="match status" value="1"/>
</dbReference>
<dbReference type="InterPro" id="IPR002523">
    <property type="entry name" value="MgTranspt_CorA/ZnTranspt_ZntB"/>
</dbReference>
<dbReference type="Proteomes" id="UP000176822">
    <property type="component" value="Unassembled WGS sequence"/>
</dbReference>
<dbReference type="EMBL" id="MEXM01000005">
    <property type="protein sequence ID" value="OGD01801.1"/>
    <property type="molecule type" value="Genomic_DNA"/>
</dbReference>
<comment type="similarity">
    <text evidence="2">Belongs to the CorA metal ion transporter (MIT) (TC 1.A.35) family.</text>
</comment>
<evidence type="ECO:0000256" key="3">
    <source>
        <dbReference type="ARBA" id="ARBA00022692"/>
    </source>
</evidence>
<dbReference type="AlphaFoldDB" id="A0A1F4Z6J8"/>
<dbReference type="Gene3D" id="3.30.460.20">
    <property type="entry name" value="CorA soluble domain-like"/>
    <property type="match status" value="1"/>
</dbReference>
<evidence type="ECO:0000256" key="1">
    <source>
        <dbReference type="ARBA" id="ARBA00004141"/>
    </source>
</evidence>
<feature type="transmembrane region" description="Helical" evidence="6">
    <location>
        <begin position="281"/>
        <end position="301"/>
    </location>
</feature>
<evidence type="ECO:0008006" key="9">
    <source>
        <dbReference type="Google" id="ProtNLM"/>
    </source>
</evidence>
<proteinExistence type="inferred from homology"/>
<reference evidence="7 8" key="1">
    <citation type="journal article" date="2016" name="Nat. Commun.">
        <title>Thousands of microbial genomes shed light on interconnected biogeochemical processes in an aquifer system.</title>
        <authorList>
            <person name="Anantharaman K."/>
            <person name="Brown C.T."/>
            <person name="Hug L.A."/>
            <person name="Sharon I."/>
            <person name="Castelle C.J."/>
            <person name="Probst A.J."/>
            <person name="Thomas B.C."/>
            <person name="Singh A."/>
            <person name="Wilkins M.J."/>
            <person name="Karaoz U."/>
            <person name="Brodie E.L."/>
            <person name="Williams K.H."/>
            <person name="Hubbard S.S."/>
            <person name="Banfield J.F."/>
        </authorList>
    </citation>
    <scope>NUCLEOTIDE SEQUENCE [LARGE SCALE GENOMIC DNA]</scope>
</reference>
<dbReference type="Gene3D" id="1.20.58.340">
    <property type="entry name" value="Magnesium transport protein CorA, transmembrane region"/>
    <property type="match status" value="2"/>
</dbReference>
<dbReference type="SUPFAM" id="SSF144083">
    <property type="entry name" value="Magnesium transport protein CorA, transmembrane region"/>
    <property type="match status" value="1"/>
</dbReference>
<keyword evidence="3 6" id="KW-0812">Transmembrane</keyword>